<proteinExistence type="predicted"/>
<name>A0A2S8GMJ4_9BACT</name>
<evidence type="ECO:0000313" key="2">
    <source>
        <dbReference type="Proteomes" id="UP000237819"/>
    </source>
</evidence>
<dbReference type="EMBL" id="PUHZ01000014">
    <property type="protein sequence ID" value="PQO45639.1"/>
    <property type="molecule type" value="Genomic_DNA"/>
</dbReference>
<accession>A0A2S8GMJ4</accession>
<dbReference type="Proteomes" id="UP000237819">
    <property type="component" value="Unassembled WGS sequence"/>
</dbReference>
<reference evidence="1 2" key="1">
    <citation type="submission" date="2018-02" db="EMBL/GenBank/DDBJ databases">
        <title>Comparative genomes isolates from brazilian mangrove.</title>
        <authorList>
            <person name="Araujo J.E."/>
            <person name="Taketani R.G."/>
            <person name="Silva M.C.P."/>
            <person name="Loureco M.V."/>
            <person name="Andreote F.D."/>
        </authorList>
    </citation>
    <scope>NUCLEOTIDE SEQUENCE [LARGE SCALE GENOMIC DNA]</scope>
    <source>
        <strain evidence="1 2">Nap-Phe MGV</strain>
    </source>
</reference>
<evidence type="ECO:0000313" key="1">
    <source>
        <dbReference type="EMBL" id="PQO45639.1"/>
    </source>
</evidence>
<protein>
    <submittedName>
        <fullName evidence="1">Uncharacterized protein</fullName>
    </submittedName>
</protein>
<comment type="caution">
    <text evidence="1">The sequence shown here is derived from an EMBL/GenBank/DDBJ whole genome shotgun (WGS) entry which is preliminary data.</text>
</comment>
<dbReference type="AlphaFoldDB" id="A0A2S8GMJ4"/>
<organism evidence="1 2">
    <name type="scientific">Blastopirellula marina</name>
    <dbReference type="NCBI Taxonomy" id="124"/>
    <lineage>
        <taxon>Bacteria</taxon>
        <taxon>Pseudomonadati</taxon>
        <taxon>Planctomycetota</taxon>
        <taxon>Planctomycetia</taxon>
        <taxon>Pirellulales</taxon>
        <taxon>Pirellulaceae</taxon>
        <taxon>Blastopirellula</taxon>
    </lineage>
</organism>
<sequence>MAEQNYKPLWGESFRDSFLMEVTQRDWPNEHLFFVWSYRDQCSYRITTSVVLEFHYLSTGTGRLGGAEIGIPLDDICITHEEEFEYWSDRVAAYREQGYDSGEPPICIEFSSHLFANRKRQFMTRNRNTGLLVVCRSVYVEEDPTYPWPIPTPVSLQNE</sequence>
<gene>
    <name evidence="1" type="ORF">C5Y93_14480</name>
</gene>
<dbReference type="RefSeq" id="WP_105336130.1">
    <property type="nucleotide sequence ID" value="NZ_PUHZ01000014.1"/>
</dbReference>